<reference evidence="10 11" key="1">
    <citation type="journal article" date="2018" name="Nat. Biotechnol.">
        <title>A standardized bacterial taxonomy based on genome phylogeny substantially revises the tree of life.</title>
        <authorList>
            <person name="Parks D.H."/>
            <person name="Chuvochina M."/>
            <person name="Waite D.W."/>
            <person name="Rinke C."/>
            <person name="Skarshewski A."/>
            <person name="Chaumeil P.A."/>
            <person name="Hugenholtz P."/>
        </authorList>
    </citation>
    <scope>NUCLEOTIDE SEQUENCE [LARGE SCALE GENOMIC DNA]</scope>
    <source>
        <strain evidence="10">UBA10185</strain>
    </source>
</reference>
<keyword evidence="3" id="KW-0328">Glycosyltransferase</keyword>
<sequence length="518" mass="58306">MYFMLSIKTKKTLAVTAFCILFLVTRIPFLGFDTINPDAVNWHFRSEQFVVGLKSGDLLKTYQHYHPGVTLMWIIGLPIEIVRQVNPEYRVYDEHNFIFLHQVAKYALVLAQFVLTMITFLALKDVLGWKRSLLTVGLLSFEPFFLGNSRLLHLDVLLTQCVFLALVFAHKYTSTRSTSSIIISGLFSGLAFLTKSVGGLTLALIAIYLLVHTLTKQTIKKALRNMTLFAVTGVGTIFIFFPALWVAPIDVLTGIYTDGLRIGTRRGHDQIVLGEYTDSAGPAYYPTVLALKTSPVLLAGTLVFMVFLVLAYRKSTTHRLGFVLMTSVFYAVYFVGMSLASKKIDRYMLPVYPLFCVATAYALTTIEARIQGWKQKLALCIPLAAGLAYPLIAFYPYYFTYTNPVFGSTENANRIIGQKPFGVGIPELKNLIVSRYGANVGLGFIDKKPMSMIYPNSKLFDIRVDGTKKYDLIVLGPNEVMPENVIQSQLKYKLDYTFYINGLAYWRVYKKDTTNAVN</sequence>
<feature type="transmembrane region" description="Helical" evidence="8">
    <location>
        <begin position="296"/>
        <end position="313"/>
    </location>
</feature>
<dbReference type="GO" id="GO:0009103">
    <property type="term" value="P:lipopolysaccharide biosynthetic process"/>
    <property type="evidence" value="ECO:0007669"/>
    <property type="project" value="UniProtKB-ARBA"/>
</dbReference>
<dbReference type="Proteomes" id="UP000264072">
    <property type="component" value="Unassembled WGS sequence"/>
</dbReference>
<comment type="subcellular location">
    <subcellularLocation>
        <location evidence="1">Cell membrane</location>
        <topology evidence="1">Multi-pass membrane protein</topology>
    </subcellularLocation>
</comment>
<protein>
    <recommendedName>
        <fullName evidence="9">Glycosyltransferase RgtA/B/C/D-like domain-containing protein</fullName>
    </recommendedName>
</protein>
<keyword evidence="5 8" id="KW-0812">Transmembrane</keyword>
<feature type="domain" description="Glycosyltransferase RgtA/B/C/D-like" evidence="9">
    <location>
        <begin position="108"/>
        <end position="242"/>
    </location>
</feature>
<dbReference type="PANTHER" id="PTHR33908">
    <property type="entry name" value="MANNOSYLTRANSFERASE YKCB-RELATED"/>
    <property type="match status" value="1"/>
</dbReference>
<evidence type="ECO:0000256" key="8">
    <source>
        <dbReference type="SAM" id="Phobius"/>
    </source>
</evidence>
<evidence type="ECO:0000256" key="4">
    <source>
        <dbReference type="ARBA" id="ARBA00022679"/>
    </source>
</evidence>
<feature type="transmembrane region" description="Helical" evidence="8">
    <location>
        <begin position="64"/>
        <end position="82"/>
    </location>
</feature>
<feature type="transmembrane region" description="Helical" evidence="8">
    <location>
        <begin position="378"/>
        <end position="398"/>
    </location>
</feature>
<feature type="transmembrane region" description="Helical" evidence="8">
    <location>
        <begin position="151"/>
        <end position="169"/>
    </location>
</feature>
<gene>
    <name evidence="10" type="ORF">DCY43_02565</name>
</gene>
<evidence type="ECO:0000256" key="5">
    <source>
        <dbReference type="ARBA" id="ARBA00022692"/>
    </source>
</evidence>
<feature type="transmembrane region" description="Helical" evidence="8">
    <location>
        <begin position="223"/>
        <end position="247"/>
    </location>
</feature>
<keyword evidence="6 8" id="KW-1133">Transmembrane helix</keyword>
<evidence type="ECO:0000313" key="11">
    <source>
        <dbReference type="Proteomes" id="UP000264072"/>
    </source>
</evidence>
<feature type="transmembrane region" description="Helical" evidence="8">
    <location>
        <begin position="347"/>
        <end position="366"/>
    </location>
</feature>
<name>A0A351JTI9_UNCKA</name>
<evidence type="ECO:0000256" key="3">
    <source>
        <dbReference type="ARBA" id="ARBA00022676"/>
    </source>
</evidence>
<feature type="transmembrane region" description="Helical" evidence="8">
    <location>
        <begin position="103"/>
        <end position="123"/>
    </location>
</feature>
<accession>A0A351JTI9</accession>
<evidence type="ECO:0000256" key="7">
    <source>
        <dbReference type="ARBA" id="ARBA00023136"/>
    </source>
</evidence>
<dbReference type="GO" id="GO:0016763">
    <property type="term" value="F:pentosyltransferase activity"/>
    <property type="evidence" value="ECO:0007669"/>
    <property type="project" value="TreeGrafter"/>
</dbReference>
<evidence type="ECO:0000259" key="9">
    <source>
        <dbReference type="Pfam" id="PF13231"/>
    </source>
</evidence>
<dbReference type="EMBL" id="DNHX01000025">
    <property type="protein sequence ID" value="HAZ29609.1"/>
    <property type="molecule type" value="Genomic_DNA"/>
</dbReference>
<keyword evidence="7 8" id="KW-0472">Membrane</keyword>
<evidence type="ECO:0000256" key="6">
    <source>
        <dbReference type="ARBA" id="ARBA00022989"/>
    </source>
</evidence>
<feature type="transmembrane region" description="Helical" evidence="8">
    <location>
        <begin position="320"/>
        <end position="341"/>
    </location>
</feature>
<organism evidence="10 11">
    <name type="scientific">candidate division WWE3 bacterium</name>
    <dbReference type="NCBI Taxonomy" id="2053526"/>
    <lineage>
        <taxon>Bacteria</taxon>
        <taxon>Katanobacteria</taxon>
    </lineage>
</organism>
<dbReference type="Pfam" id="PF13231">
    <property type="entry name" value="PMT_2"/>
    <property type="match status" value="1"/>
</dbReference>
<dbReference type="InterPro" id="IPR038731">
    <property type="entry name" value="RgtA/B/C-like"/>
</dbReference>
<evidence type="ECO:0000256" key="1">
    <source>
        <dbReference type="ARBA" id="ARBA00004651"/>
    </source>
</evidence>
<proteinExistence type="predicted"/>
<evidence type="ECO:0000313" key="10">
    <source>
        <dbReference type="EMBL" id="HAZ29609.1"/>
    </source>
</evidence>
<evidence type="ECO:0000256" key="2">
    <source>
        <dbReference type="ARBA" id="ARBA00022475"/>
    </source>
</evidence>
<dbReference type="InterPro" id="IPR050297">
    <property type="entry name" value="LipidA_mod_glycosyltrf_83"/>
</dbReference>
<dbReference type="GO" id="GO:0005886">
    <property type="term" value="C:plasma membrane"/>
    <property type="evidence" value="ECO:0007669"/>
    <property type="project" value="UniProtKB-SubCell"/>
</dbReference>
<keyword evidence="4" id="KW-0808">Transferase</keyword>
<keyword evidence="2" id="KW-1003">Cell membrane</keyword>
<dbReference type="PANTHER" id="PTHR33908:SF11">
    <property type="entry name" value="MEMBRANE PROTEIN"/>
    <property type="match status" value="1"/>
</dbReference>
<feature type="transmembrane region" description="Helical" evidence="8">
    <location>
        <begin position="181"/>
        <end position="211"/>
    </location>
</feature>
<comment type="caution">
    <text evidence="10">The sequence shown here is derived from an EMBL/GenBank/DDBJ whole genome shotgun (WGS) entry which is preliminary data.</text>
</comment>
<dbReference type="AlphaFoldDB" id="A0A351JTI9"/>